<dbReference type="Proteomes" id="UP001605036">
    <property type="component" value="Unassembled WGS sequence"/>
</dbReference>
<dbReference type="InterPro" id="IPR044806">
    <property type="entry name" value="WVD2/WDL1-4"/>
</dbReference>
<keyword evidence="9" id="KW-1185">Reference proteome</keyword>
<proteinExistence type="inferred from homology"/>
<evidence type="ECO:0000313" key="9">
    <source>
        <dbReference type="Proteomes" id="UP001605036"/>
    </source>
</evidence>
<feature type="compositionally biased region" description="Basic and acidic residues" evidence="6">
    <location>
        <begin position="70"/>
        <end position="88"/>
    </location>
</feature>
<organism evidence="8 9">
    <name type="scientific">Riccia fluitans</name>
    <dbReference type="NCBI Taxonomy" id="41844"/>
    <lineage>
        <taxon>Eukaryota</taxon>
        <taxon>Viridiplantae</taxon>
        <taxon>Streptophyta</taxon>
        <taxon>Embryophyta</taxon>
        <taxon>Marchantiophyta</taxon>
        <taxon>Marchantiopsida</taxon>
        <taxon>Marchantiidae</taxon>
        <taxon>Marchantiales</taxon>
        <taxon>Ricciaceae</taxon>
        <taxon>Riccia</taxon>
    </lineage>
</organism>
<feature type="domain" description="TPX2 C-terminal" evidence="7">
    <location>
        <begin position="336"/>
        <end position="411"/>
    </location>
</feature>
<feature type="compositionally biased region" description="Polar residues" evidence="6">
    <location>
        <begin position="215"/>
        <end position="230"/>
    </location>
</feature>
<feature type="compositionally biased region" description="Basic and acidic residues" evidence="6">
    <location>
        <begin position="189"/>
        <end position="199"/>
    </location>
</feature>
<gene>
    <name evidence="8" type="ORF">R1flu_023028</name>
</gene>
<evidence type="ECO:0000256" key="1">
    <source>
        <dbReference type="ARBA" id="ARBA00004245"/>
    </source>
</evidence>
<reference evidence="8 9" key="1">
    <citation type="submission" date="2024-09" db="EMBL/GenBank/DDBJ databases">
        <title>Chromosome-scale assembly of Riccia fluitans.</title>
        <authorList>
            <person name="Paukszto L."/>
            <person name="Sawicki J."/>
            <person name="Karawczyk K."/>
            <person name="Piernik-Szablinska J."/>
            <person name="Szczecinska M."/>
            <person name="Mazdziarz M."/>
        </authorList>
    </citation>
    <scope>NUCLEOTIDE SEQUENCE [LARGE SCALE GENOMIC DNA]</scope>
    <source>
        <strain evidence="8">Rf_01</strain>
        <tissue evidence="8">Aerial parts of the thallus</tissue>
    </source>
</reference>
<evidence type="ECO:0000256" key="6">
    <source>
        <dbReference type="SAM" id="MobiDB-lite"/>
    </source>
</evidence>
<dbReference type="PANTHER" id="PTHR46372">
    <property type="entry name" value="PROTEIN WVD2-LIKE 3"/>
    <property type="match status" value="1"/>
</dbReference>
<protein>
    <recommendedName>
        <fullName evidence="7">TPX2 C-terminal domain-containing protein</fullName>
    </recommendedName>
</protein>
<dbReference type="GO" id="GO:0005874">
    <property type="term" value="C:microtubule"/>
    <property type="evidence" value="ECO:0007669"/>
    <property type="project" value="UniProtKB-KW"/>
</dbReference>
<evidence type="ECO:0000256" key="3">
    <source>
        <dbReference type="ARBA" id="ARBA00022490"/>
    </source>
</evidence>
<comment type="subcellular location">
    <subcellularLocation>
        <location evidence="1">Cytoplasm</location>
        <location evidence="1">Cytoskeleton</location>
    </subcellularLocation>
</comment>
<evidence type="ECO:0000256" key="2">
    <source>
        <dbReference type="ARBA" id="ARBA00005885"/>
    </source>
</evidence>
<feature type="region of interest" description="Disordered" evidence="6">
    <location>
        <begin position="392"/>
        <end position="621"/>
    </location>
</feature>
<feature type="compositionally biased region" description="Polar residues" evidence="6">
    <location>
        <begin position="295"/>
        <end position="304"/>
    </location>
</feature>
<keyword evidence="4" id="KW-0493">Microtubule</keyword>
<keyword evidence="3" id="KW-0963">Cytoplasm</keyword>
<sequence>MSAAGANEQDVLSVARTLDFSQAETGQQDGMNGDQAADVSNGETGTSETVHHDGEADNRSALQNPEETGEEKGEEKHVISHGAEKGEHQNVSTLGEDEFQKLLLLAEEFEADDKAGDDGEETGNKGGSEESKVESGIKDDQDGKGLSLKVKPGPAKTLRTGAATATRKGPTPVARVSKARPSTGPSAGKNDKIEIDGTPKRKRLGEEGAIESESRSLPTTPSVNRSTTNGARKLTVPQPFALATDKRASLGGRPTDGDLASRLALPSVKKAPAPAKLTSKLTLTKPSEGPKRYEQSTGKVKNVTSSSEDDSRSGSNPYPALKIKSNQPPVTSASSFQFKCDERAEKRREFYNKLEERLSAKEAEKTQIEAKTQEEIEAKIKELRKSLTFKANPMPSFYQEAPPPKVEIKKIPTTRAKSPKLGTSRRSSGVGTMAEDSRSCRTSRIDLEHKLNGLSDDGQNKEKKVVKKPSGLTKALSDKTMKSAKSNGRLEGSKTQATSASGAGDADGKPKENKVVSDSAGASDESKTNSAGAAQDTSKDDAAPVGDSVAADGSNSLNEKDGSGGTSEKASRPSNGASIASSEEAKDKVVKTTKQKLKASTPTLSSAAKRETSIKHSSKNGTEIAHSVADVVVAS</sequence>
<feature type="compositionally biased region" description="Basic and acidic residues" evidence="6">
    <location>
        <begin position="435"/>
        <end position="451"/>
    </location>
</feature>
<evidence type="ECO:0000313" key="8">
    <source>
        <dbReference type="EMBL" id="KAL2611336.1"/>
    </source>
</evidence>
<dbReference type="Pfam" id="PF06886">
    <property type="entry name" value="TPX2"/>
    <property type="match status" value="1"/>
</dbReference>
<feature type="compositionally biased region" description="Polar residues" evidence="6">
    <location>
        <begin position="566"/>
        <end position="581"/>
    </location>
</feature>
<feature type="compositionally biased region" description="Polar residues" evidence="6">
    <location>
        <begin position="19"/>
        <end position="30"/>
    </location>
</feature>
<dbReference type="InterPro" id="IPR027329">
    <property type="entry name" value="TPX2_C"/>
</dbReference>
<comment type="caution">
    <text evidence="8">The sequence shown here is derived from an EMBL/GenBank/DDBJ whole genome shotgun (WGS) entry which is preliminary data.</text>
</comment>
<dbReference type="AlphaFoldDB" id="A0ABD1XTW5"/>
<evidence type="ECO:0000256" key="5">
    <source>
        <dbReference type="ARBA" id="ARBA00023212"/>
    </source>
</evidence>
<feature type="compositionally biased region" description="Basic and acidic residues" evidence="6">
    <location>
        <begin position="49"/>
        <end position="58"/>
    </location>
</feature>
<feature type="compositionally biased region" description="Polar residues" evidence="6">
    <location>
        <begin position="324"/>
        <end position="337"/>
    </location>
</feature>
<feature type="region of interest" description="Disordered" evidence="6">
    <location>
        <begin position="1"/>
        <end position="339"/>
    </location>
</feature>
<feature type="compositionally biased region" description="Basic and acidic residues" evidence="6">
    <location>
        <begin position="506"/>
        <end position="515"/>
    </location>
</feature>
<feature type="compositionally biased region" description="Basic and acidic residues" evidence="6">
    <location>
        <begin position="127"/>
        <end position="143"/>
    </location>
</feature>
<dbReference type="PANTHER" id="PTHR46372:SF2">
    <property type="entry name" value="PROTEIN WVD2-LIKE 3"/>
    <property type="match status" value="1"/>
</dbReference>
<dbReference type="EMBL" id="JBHFFA010000007">
    <property type="protein sequence ID" value="KAL2611336.1"/>
    <property type="molecule type" value="Genomic_DNA"/>
</dbReference>
<accession>A0ABD1XTW5</accession>
<keyword evidence="5" id="KW-0206">Cytoskeleton</keyword>
<evidence type="ECO:0000256" key="4">
    <source>
        <dbReference type="ARBA" id="ARBA00022701"/>
    </source>
</evidence>
<name>A0ABD1XTW5_9MARC</name>
<evidence type="ECO:0000259" key="7">
    <source>
        <dbReference type="Pfam" id="PF06886"/>
    </source>
</evidence>
<comment type="similarity">
    <text evidence="2">Belongs to the TPX2 family.</text>
</comment>